<dbReference type="PANTHER" id="PTHR31722">
    <property type="entry name" value="OS06G0675200 PROTEIN"/>
    <property type="match status" value="1"/>
</dbReference>
<protein>
    <submittedName>
        <fullName evidence="1">Uncharacterized protein</fullName>
    </submittedName>
</protein>
<dbReference type="EMBL" id="AMZH03018118">
    <property type="protein sequence ID" value="RRT42043.1"/>
    <property type="molecule type" value="Genomic_DNA"/>
</dbReference>
<evidence type="ECO:0000313" key="1">
    <source>
        <dbReference type="EMBL" id="RRT42043.1"/>
    </source>
</evidence>
<organism evidence="1 2">
    <name type="scientific">Ensete ventricosum</name>
    <name type="common">Abyssinian banana</name>
    <name type="synonym">Musa ensete</name>
    <dbReference type="NCBI Taxonomy" id="4639"/>
    <lineage>
        <taxon>Eukaryota</taxon>
        <taxon>Viridiplantae</taxon>
        <taxon>Streptophyta</taxon>
        <taxon>Embryophyta</taxon>
        <taxon>Tracheophyta</taxon>
        <taxon>Spermatophyta</taxon>
        <taxon>Magnoliopsida</taxon>
        <taxon>Liliopsida</taxon>
        <taxon>Zingiberales</taxon>
        <taxon>Musaceae</taxon>
        <taxon>Ensete</taxon>
    </lineage>
</organism>
<accession>A0A426XR75</accession>
<dbReference type="PANTHER" id="PTHR31722:SF62">
    <property type="entry name" value="EMB|CAB62433.1"/>
    <property type="match status" value="1"/>
</dbReference>
<gene>
    <name evidence="1" type="ORF">B296_00052777</name>
</gene>
<dbReference type="Proteomes" id="UP000287651">
    <property type="component" value="Unassembled WGS sequence"/>
</dbReference>
<proteinExistence type="predicted"/>
<reference evidence="1 2" key="1">
    <citation type="journal article" date="2014" name="Agronomy (Basel)">
        <title>A Draft Genome Sequence for Ensete ventricosum, the Drought-Tolerant Tree Against Hunger.</title>
        <authorList>
            <person name="Harrison J."/>
            <person name="Moore K.A."/>
            <person name="Paszkiewicz K."/>
            <person name="Jones T."/>
            <person name="Grant M."/>
            <person name="Ambacheew D."/>
            <person name="Muzemil S."/>
            <person name="Studholme D.J."/>
        </authorList>
    </citation>
    <scope>NUCLEOTIDE SEQUENCE [LARGE SCALE GENOMIC DNA]</scope>
</reference>
<comment type="caution">
    <text evidence="1">The sequence shown here is derived from an EMBL/GenBank/DDBJ whole genome shotgun (WGS) entry which is preliminary data.</text>
</comment>
<dbReference type="AlphaFoldDB" id="A0A426XR75"/>
<evidence type="ECO:0000313" key="2">
    <source>
        <dbReference type="Proteomes" id="UP000287651"/>
    </source>
</evidence>
<sequence>MSPRISFSCDFTLEVPTVRAPGPPPDPNFEFLVGSHPMITADQIFFKGRLLPLKDNHPSGSSRGMITTLRDELRGNEEACGQPRERPPKAPIKWKELLGLKKSRNPAANKSDKNEGSQLGKSMQRLIPQQPYSFGDSNLVLVFGLKVRSRREILWVLSPPGLLFRVLTARDKKSVGVPQSQL</sequence>
<name>A0A426XR75_ENSVE</name>